<feature type="region of interest" description="Disordered" evidence="1">
    <location>
        <begin position="393"/>
        <end position="465"/>
    </location>
</feature>
<evidence type="ECO:0000313" key="2">
    <source>
        <dbReference type="EMBL" id="PRP72792.1"/>
    </source>
</evidence>
<feature type="compositionally biased region" description="Polar residues" evidence="1">
    <location>
        <begin position="137"/>
        <end position="147"/>
    </location>
</feature>
<protein>
    <submittedName>
        <fullName evidence="2">Uncharacterized protein</fullName>
    </submittedName>
</protein>
<feature type="compositionally biased region" description="Basic and acidic residues" evidence="1">
    <location>
        <begin position="413"/>
        <end position="425"/>
    </location>
</feature>
<reference evidence="2 3" key="1">
    <citation type="journal article" date="2018" name="Genome Biol. Evol.">
        <title>Multiple Roots of Fruiting Body Formation in Amoebozoa.</title>
        <authorList>
            <person name="Hillmann F."/>
            <person name="Forbes G."/>
            <person name="Novohradska S."/>
            <person name="Ferling I."/>
            <person name="Riege K."/>
            <person name="Groth M."/>
            <person name="Westermann M."/>
            <person name="Marz M."/>
            <person name="Spaller T."/>
            <person name="Winckler T."/>
            <person name="Schaap P."/>
            <person name="Glockner G."/>
        </authorList>
    </citation>
    <scope>NUCLEOTIDE SEQUENCE [LARGE SCALE GENOMIC DNA]</scope>
    <source>
        <strain evidence="2 3">Jena</strain>
    </source>
</reference>
<proteinExistence type="predicted"/>
<feature type="compositionally biased region" description="Pro residues" evidence="1">
    <location>
        <begin position="207"/>
        <end position="216"/>
    </location>
</feature>
<sequence>MGYHCSMICPYVSHESSTSVYEGIKDKKPHSKLTAVSAQHHATTSGPVRIYTASAGVSNHSDAHSLILNNRAVQPNKKEHSKSKSIDERRALIPLTAPKLQESPYLPLTVKAKPIPLKDLKEKEETRPAIRSSSSSVLPPSQETTTARVPMMTRSLSTLSRPPPPKYQEYDLQTTHPRLPDPQPEWNYDTAVSQQRIKKDIHEKMRPPPPEYQPPKTPRRPTELADNGSSRAIYDAVHNDLPPPKYVPRQAEPEDNRPKPLVRTSVRRKLKHVEKPKVEDEKPKMTEESSRSVPSLSITPAAGKSPVVRTDEPAGRRRSMTALRTQFEVANMFLQQLQSRFLNLEQTSSETTSHADTLNATAAAFEQSILPLEEAAPPTLSVTAMWGLSEASSTSWHLSPPKLPPARLSPPRDGMRHNSEGDTKDLMLSPITSQRHRSSSQEEKDMTLSMITSRRHRSTSQSEKA</sequence>
<feature type="compositionally biased region" description="Basic and acidic residues" evidence="1">
    <location>
        <begin position="197"/>
        <end position="206"/>
    </location>
</feature>
<dbReference type="Proteomes" id="UP000241769">
    <property type="component" value="Unassembled WGS sequence"/>
</dbReference>
<dbReference type="InParanoid" id="A0A2P6MM71"/>
<feature type="region of interest" description="Disordered" evidence="1">
    <location>
        <begin position="120"/>
        <end position="317"/>
    </location>
</feature>
<keyword evidence="3" id="KW-1185">Reference proteome</keyword>
<gene>
    <name evidence="2" type="ORF">PROFUN_07692</name>
</gene>
<feature type="compositionally biased region" description="Basic and acidic residues" evidence="1">
    <location>
        <begin position="273"/>
        <end position="290"/>
    </location>
</feature>
<accession>A0A2P6MM71</accession>
<evidence type="ECO:0000256" key="1">
    <source>
        <dbReference type="SAM" id="MobiDB-lite"/>
    </source>
</evidence>
<evidence type="ECO:0000313" key="3">
    <source>
        <dbReference type="Proteomes" id="UP000241769"/>
    </source>
</evidence>
<dbReference type="EMBL" id="MDYQ01000812">
    <property type="protein sequence ID" value="PRP72792.1"/>
    <property type="molecule type" value="Genomic_DNA"/>
</dbReference>
<dbReference type="AlphaFoldDB" id="A0A2P6MM71"/>
<comment type="caution">
    <text evidence="2">The sequence shown here is derived from an EMBL/GenBank/DDBJ whole genome shotgun (WGS) entry which is preliminary data.</text>
</comment>
<name>A0A2P6MM71_9EUKA</name>
<organism evidence="2 3">
    <name type="scientific">Planoprotostelium fungivorum</name>
    <dbReference type="NCBI Taxonomy" id="1890364"/>
    <lineage>
        <taxon>Eukaryota</taxon>
        <taxon>Amoebozoa</taxon>
        <taxon>Evosea</taxon>
        <taxon>Variosea</taxon>
        <taxon>Cavosteliida</taxon>
        <taxon>Cavosteliaceae</taxon>
        <taxon>Planoprotostelium</taxon>
    </lineage>
</organism>